<dbReference type="Pfam" id="PF03466">
    <property type="entry name" value="LysR_substrate"/>
    <property type="match status" value="1"/>
</dbReference>
<keyword evidence="3" id="KW-0238">DNA-binding</keyword>
<reference evidence="6 7" key="1">
    <citation type="journal article" date="2015" name="Int. J. Syst. Evol. Microbiol.">
        <title>Roseomonas oryzae sp. nov., isolated from paddy rhizosphere soil.</title>
        <authorList>
            <person name="Ramaprasad E.V."/>
            <person name="Sasikala Ch."/>
            <person name="Ramana Ch.V."/>
        </authorList>
    </citation>
    <scope>NUCLEOTIDE SEQUENCE [LARGE SCALE GENOMIC DNA]</scope>
    <source>
        <strain evidence="6 7">KCTC 42542</strain>
    </source>
</reference>
<dbReference type="InterPro" id="IPR005119">
    <property type="entry name" value="LysR_subst-bd"/>
</dbReference>
<dbReference type="OrthoDB" id="9806538at2"/>
<dbReference type="Gene3D" id="3.40.190.290">
    <property type="match status" value="1"/>
</dbReference>
<dbReference type="GO" id="GO:0010628">
    <property type="term" value="P:positive regulation of gene expression"/>
    <property type="evidence" value="ECO:0007669"/>
    <property type="project" value="TreeGrafter"/>
</dbReference>
<protein>
    <submittedName>
        <fullName evidence="6">LysR family transcriptional regulator</fullName>
    </submittedName>
</protein>
<gene>
    <name evidence="6" type="ORF">F0Q34_12480</name>
</gene>
<dbReference type="Proteomes" id="UP000322110">
    <property type="component" value="Unassembled WGS sequence"/>
</dbReference>
<dbReference type="EMBL" id="VUKA01000005">
    <property type="protein sequence ID" value="KAA2212936.1"/>
    <property type="molecule type" value="Genomic_DNA"/>
</dbReference>
<dbReference type="Gene3D" id="1.10.10.10">
    <property type="entry name" value="Winged helix-like DNA-binding domain superfamily/Winged helix DNA-binding domain"/>
    <property type="match status" value="1"/>
</dbReference>
<dbReference type="InterPro" id="IPR036390">
    <property type="entry name" value="WH_DNA-bd_sf"/>
</dbReference>
<keyword evidence="7" id="KW-1185">Reference proteome</keyword>
<comment type="similarity">
    <text evidence="1">Belongs to the LysR transcriptional regulatory family.</text>
</comment>
<name>A0A5B2TEK7_9PROT</name>
<keyword evidence="2" id="KW-0805">Transcription regulation</keyword>
<dbReference type="AlphaFoldDB" id="A0A5B2TEK7"/>
<dbReference type="InterPro" id="IPR000847">
    <property type="entry name" value="LysR_HTH_N"/>
</dbReference>
<evidence type="ECO:0000313" key="6">
    <source>
        <dbReference type="EMBL" id="KAA2212936.1"/>
    </source>
</evidence>
<accession>A0A5B2TEK7</accession>
<evidence type="ECO:0000256" key="1">
    <source>
        <dbReference type="ARBA" id="ARBA00009437"/>
    </source>
</evidence>
<comment type="caution">
    <text evidence="6">The sequence shown here is derived from an EMBL/GenBank/DDBJ whole genome shotgun (WGS) entry which is preliminary data.</text>
</comment>
<dbReference type="Pfam" id="PF00126">
    <property type="entry name" value="HTH_1"/>
    <property type="match status" value="1"/>
</dbReference>
<dbReference type="GO" id="GO:0043565">
    <property type="term" value="F:sequence-specific DNA binding"/>
    <property type="evidence" value="ECO:0007669"/>
    <property type="project" value="TreeGrafter"/>
</dbReference>
<dbReference type="SUPFAM" id="SSF53850">
    <property type="entry name" value="Periplasmic binding protein-like II"/>
    <property type="match status" value="1"/>
</dbReference>
<dbReference type="GO" id="GO:0003700">
    <property type="term" value="F:DNA-binding transcription factor activity"/>
    <property type="evidence" value="ECO:0007669"/>
    <property type="project" value="InterPro"/>
</dbReference>
<feature type="domain" description="HTH lysR-type" evidence="5">
    <location>
        <begin position="9"/>
        <end position="63"/>
    </location>
</feature>
<organism evidence="6 7">
    <name type="scientific">Teichococcus oryzae</name>
    <dbReference type="NCBI Taxonomy" id="1608942"/>
    <lineage>
        <taxon>Bacteria</taxon>
        <taxon>Pseudomonadati</taxon>
        <taxon>Pseudomonadota</taxon>
        <taxon>Alphaproteobacteria</taxon>
        <taxon>Acetobacterales</taxon>
        <taxon>Roseomonadaceae</taxon>
        <taxon>Roseomonas</taxon>
    </lineage>
</organism>
<proteinExistence type="inferred from homology"/>
<dbReference type="SUPFAM" id="SSF46785">
    <property type="entry name" value="Winged helix' DNA-binding domain"/>
    <property type="match status" value="1"/>
</dbReference>
<dbReference type="PANTHER" id="PTHR30427:SF1">
    <property type="entry name" value="TRANSCRIPTIONAL ACTIVATOR PROTEIN LYSR"/>
    <property type="match status" value="1"/>
</dbReference>
<dbReference type="InterPro" id="IPR036388">
    <property type="entry name" value="WH-like_DNA-bd_sf"/>
</dbReference>
<evidence type="ECO:0000256" key="2">
    <source>
        <dbReference type="ARBA" id="ARBA00023015"/>
    </source>
</evidence>
<evidence type="ECO:0000313" key="7">
    <source>
        <dbReference type="Proteomes" id="UP000322110"/>
    </source>
</evidence>
<dbReference type="PANTHER" id="PTHR30427">
    <property type="entry name" value="TRANSCRIPTIONAL ACTIVATOR PROTEIN LYSR"/>
    <property type="match status" value="1"/>
</dbReference>
<keyword evidence="4" id="KW-0804">Transcription</keyword>
<evidence type="ECO:0000256" key="4">
    <source>
        <dbReference type="ARBA" id="ARBA00023163"/>
    </source>
</evidence>
<sequence length="312" mass="34312">MTQPRLQHRQLEVFRAVVRTGSITGASRVLGMSQPGVSKILAQTEELCRFCLFERLHGRLVPTQRGLNLFEETERLFMGMEEIAHLVERLRTEQPRRAVIASIPVLAQELMPPVAGRWLREGGPERLAVTTRDGGGVMAMAASRRAELGLTSASPRVPGLRSFLIARARALCALPPGHPLAERDTIRPADLHGQPFVAISRHEGSQTLVDRVLQDEGVRPVEMAECPLIIGAAGMAHAGVGIAFTDAFAARPFIPRGLVLRDFDPAMFFEYRAIWSEGMSNPFDRAAFLRLLSQCAEEILSEAPPGRVTRLA</sequence>
<dbReference type="PROSITE" id="PS50931">
    <property type="entry name" value="HTH_LYSR"/>
    <property type="match status" value="1"/>
</dbReference>
<dbReference type="RefSeq" id="WP_149812552.1">
    <property type="nucleotide sequence ID" value="NZ_VUKA01000005.1"/>
</dbReference>
<evidence type="ECO:0000259" key="5">
    <source>
        <dbReference type="PROSITE" id="PS50931"/>
    </source>
</evidence>
<evidence type="ECO:0000256" key="3">
    <source>
        <dbReference type="ARBA" id="ARBA00023125"/>
    </source>
</evidence>